<protein>
    <submittedName>
        <fullName evidence="1">Uncharacterized protein</fullName>
    </submittedName>
</protein>
<keyword evidence="2" id="KW-1185">Reference proteome</keyword>
<organism evidence="1 2">
    <name type="scientific">Melastoma candidum</name>
    <dbReference type="NCBI Taxonomy" id="119954"/>
    <lineage>
        <taxon>Eukaryota</taxon>
        <taxon>Viridiplantae</taxon>
        <taxon>Streptophyta</taxon>
        <taxon>Embryophyta</taxon>
        <taxon>Tracheophyta</taxon>
        <taxon>Spermatophyta</taxon>
        <taxon>Magnoliopsida</taxon>
        <taxon>eudicotyledons</taxon>
        <taxon>Gunneridae</taxon>
        <taxon>Pentapetalae</taxon>
        <taxon>rosids</taxon>
        <taxon>malvids</taxon>
        <taxon>Myrtales</taxon>
        <taxon>Melastomataceae</taxon>
        <taxon>Melastomatoideae</taxon>
        <taxon>Melastomateae</taxon>
        <taxon>Melastoma</taxon>
    </lineage>
</organism>
<gene>
    <name evidence="1" type="ORF">MLD38_019220</name>
</gene>
<comment type="caution">
    <text evidence="1">The sequence shown here is derived from an EMBL/GenBank/DDBJ whole genome shotgun (WGS) entry which is preliminary data.</text>
</comment>
<accession>A0ACB9QWB1</accession>
<proteinExistence type="predicted"/>
<evidence type="ECO:0000313" key="1">
    <source>
        <dbReference type="EMBL" id="KAI4370929.1"/>
    </source>
</evidence>
<evidence type="ECO:0000313" key="2">
    <source>
        <dbReference type="Proteomes" id="UP001057402"/>
    </source>
</evidence>
<dbReference type="EMBL" id="CM042884">
    <property type="protein sequence ID" value="KAI4370929.1"/>
    <property type="molecule type" value="Genomic_DNA"/>
</dbReference>
<name>A0ACB9QWB1_9MYRT</name>
<sequence>MGGTGVPLVKKPNVTPKAVIHEKFGGKASYTIEEVHEAAPNGCPGLAIPQKGPCLYRCHLQLPDFSVISETFRKKKDAEQCAAQMAVQKLGVYPSANSPTTEDASNELVSRIEYLFSDEFLTSESPLGGHFRAALRRNDNLCGAVPVSVFAVYDGKINSLWKVIDPKVEINHCSALSFILRAAVRSPSLVQEGSLLVRRKSPYPSELVDSVLMDQSSDRETAFVNALYIPCDLRDDVKEVTLSICPSRYYLDIVAEKLGQTDASKVLISRPIGKASSEIRLHFSASHDYLAESLVSTPKNGDLVEGPVNVRASFLASQEVYGAAVLASIGYKWKSKDLFFEDVSMQSYYRMLIGKIPSGAYKVSREAIFGAELPTSFTTKNNWRGSFPREMLSSFCRQHRLSEPVFKMSRLPLKENTDAGSQKQLKVTKSALEVEHTNGDTNVVDNDTIGDSESLFRCEVKVSSRLLDLLIQCSPKELYKKHSDGFQDSSLKVLSFLNAYLLGKDMSEEKFNSLAEALDIQFEYPNLLKEFKFSPSVNRDWKVRFEGGTIPNIGDSTKGNGDSAIHIEGPESGVFPSSGCLASTKYTVCLVSVDKSINELLESVDEFEFEMGSGAIIPHAEAALSQMYVDQSARFSVNLPGPELLMAAARDPKRVFPLINSGTCLYLEFCLSLLGVTEPLEERMEQAFFNPPLSKQRVEYAVQHIRDSGATSLVDFGCGSGSLLDSLLNFSTSLRRIAGVDISLKGLARAAKILHTKLNKSIDADSPCSSIESAILYDGSITEFDSRLQGFDIGTCLEVIEHMEEDQATSFGNIVLKSFCPKILIISTPNYEYNVILQKSNLPDQEDDPDEKACRFRNHDHKFEWTREQFSSWAFQLANSHDYTVEFSGVGGSGDCEPGFASQIAVFRRKPAQNSNGLDSHNQELVHCPYNTIWEWSAVIPPDHETLSSLYRHRDGIVDLSDEARTGT</sequence>
<dbReference type="Proteomes" id="UP001057402">
    <property type="component" value="Chromosome 5"/>
</dbReference>
<reference evidence="2" key="1">
    <citation type="journal article" date="2023" name="Front. Plant Sci.">
        <title>Chromosomal-level genome assembly of Melastoma candidum provides insights into trichome evolution.</title>
        <authorList>
            <person name="Zhong Y."/>
            <person name="Wu W."/>
            <person name="Sun C."/>
            <person name="Zou P."/>
            <person name="Liu Y."/>
            <person name="Dai S."/>
            <person name="Zhou R."/>
        </authorList>
    </citation>
    <scope>NUCLEOTIDE SEQUENCE [LARGE SCALE GENOMIC DNA]</scope>
</reference>